<protein>
    <recommendedName>
        <fullName evidence="9">Molybdopterin-synthase adenylyltransferase</fullName>
        <ecNumber evidence="8">2.7.7.80</ecNumber>
    </recommendedName>
    <alternativeName>
        <fullName evidence="12">MoaD protein adenylase</fullName>
    </alternativeName>
    <alternativeName>
        <fullName evidence="10">Molybdopterin-converting factor subunit 1 adenylase</fullName>
    </alternativeName>
    <alternativeName>
        <fullName evidence="11">Sulfur carrier protein MoaD adenylyltransferase</fullName>
    </alternativeName>
</protein>
<dbReference type="InterPro" id="IPR035985">
    <property type="entry name" value="Ubiquitin-activating_enz"/>
</dbReference>
<dbReference type="EC" id="2.7.7.80" evidence="8"/>
<reference evidence="14 15" key="1">
    <citation type="submission" date="2016-10" db="EMBL/GenBank/DDBJ databases">
        <authorList>
            <person name="de Groot N.N."/>
        </authorList>
    </citation>
    <scope>NUCLEOTIDE SEQUENCE [LARGE SCALE GENOMIC DNA]</scope>
    <source>
        <strain evidence="14 15">TC2-24</strain>
    </source>
</reference>
<evidence type="ECO:0000256" key="12">
    <source>
        <dbReference type="ARBA" id="ARBA00078531"/>
    </source>
</evidence>
<evidence type="ECO:0000256" key="6">
    <source>
        <dbReference type="ARBA" id="ARBA00055169"/>
    </source>
</evidence>
<dbReference type="Pfam" id="PF00899">
    <property type="entry name" value="ThiF"/>
    <property type="match status" value="1"/>
</dbReference>
<comment type="catalytic activity">
    <reaction evidence="5">
        <text>[molybdopterin-synthase sulfur-carrier protein]-C-terminal Gly-Gly + ATP + H(+) = [molybdopterin-synthase sulfur-carrier protein]-C-terminal Gly-Gly-AMP + diphosphate</text>
        <dbReference type="Rhea" id="RHEA:43616"/>
        <dbReference type="Rhea" id="RHEA-COMP:12159"/>
        <dbReference type="Rhea" id="RHEA-COMP:12202"/>
        <dbReference type="ChEBI" id="CHEBI:15378"/>
        <dbReference type="ChEBI" id="CHEBI:30616"/>
        <dbReference type="ChEBI" id="CHEBI:33019"/>
        <dbReference type="ChEBI" id="CHEBI:90618"/>
        <dbReference type="ChEBI" id="CHEBI:90778"/>
        <dbReference type="EC" id="2.7.7.80"/>
    </reaction>
</comment>
<dbReference type="InterPro" id="IPR045886">
    <property type="entry name" value="ThiF/MoeB/HesA"/>
</dbReference>
<comment type="subunit">
    <text evidence="7">Homodimer. Forms a stable heterotetrameric complex of 2 MoeB and 2 MoaD during adenylation of MoaD.</text>
</comment>
<keyword evidence="15" id="KW-1185">Reference proteome</keyword>
<keyword evidence="14" id="KW-0548">Nucleotidyltransferase</keyword>
<evidence type="ECO:0000256" key="9">
    <source>
        <dbReference type="ARBA" id="ARBA00073635"/>
    </source>
</evidence>
<evidence type="ECO:0000256" key="3">
    <source>
        <dbReference type="ARBA" id="ARBA00022741"/>
    </source>
</evidence>
<sequence>MELTREQRQRYNRHLILERFGLEAQTRLLQSKVLLVGAGGLGSPVALYLAAAGVGTLGVVDGDTVSITNLQRQVLHTTGDINRPKVEVAAERIHTLNPDVHVETYECYLSEANALDLIRPYDFIIDGTDNFATKYLVNDACVMLGKSFSMGGISRYSGQLMTHVPQSACYRCLFPEPPAKEDVETCAMVGVLGSIAGMLGTVQATECIKYLTGVGELLTDSLLTFDALTMQWQRFTFPQRPDCALCGAHPSIHELKEYAFQPCQSKNNK</sequence>
<evidence type="ECO:0000313" key="15">
    <source>
        <dbReference type="Proteomes" id="UP000199373"/>
    </source>
</evidence>
<comment type="similarity">
    <text evidence="1">Belongs to the HesA/MoeB/ThiF family.</text>
</comment>
<proteinExistence type="inferred from homology"/>
<dbReference type="GO" id="GO:0005829">
    <property type="term" value="C:cytosol"/>
    <property type="evidence" value="ECO:0007669"/>
    <property type="project" value="TreeGrafter"/>
</dbReference>
<evidence type="ECO:0000256" key="2">
    <source>
        <dbReference type="ARBA" id="ARBA00022679"/>
    </source>
</evidence>
<evidence type="ECO:0000256" key="7">
    <source>
        <dbReference type="ARBA" id="ARBA00063809"/>
    </source>
</evidence>
<evidence type="ECO:0000256" key="4">
    <source>
        <dbReference type="ARBA" id="ARBA00022840"/>
    </source>
</evidence>
<dbReference type="GO" id="GO:0005524">
    <property type="term" value="F:ATP binding"/>
    <property type="evidence" value="ECO:0007669"/>
    <property type="project" value="UniProtKB-KW"/>
</dbReference>
<comment type="function">
    <text evidence="6">Catalyzes the adenylation by ATP of the carboxyl group of the C-terminal glycine of sulfur carrier protein MoaD.</text>
</comment>
<dbReference type="GO" id="GO:0008641">
    <property type="term" value="F:ubiquitin-like modifier activating enzyme activity"/>
    <property type="evidence" value="ECO:0007669"/>
    <property type="project" value="InterPro"/>
</dbReference>
<dbReference type="GO" id="GO:0008146">
    <property type="term" value="F:sulfotransferase activity"/>
    <property type="evidence" value="ECO:0007669"/>
    <property type="project" value="TreeGrafter"/>
</dbReference>
<evidence type="ECO:0000256" key="1">
    <source>
        <dbReference type="ARBA" id="ARBA00009919"/>
    </source>
</evidence>
<dbReference type="FunFam" id="3.40.50.720:FF:000033">
    <property type="entry name" value="Adenylyltransferase and sulfurtransferase MOCS3"/>
    <property type="match status" value="1"/>
</dbReference>
<evidence type="ECO:0000256" key="5">
    <source>
        <dbReference type="ARBA" id="ARBA00052218"/>
    </source>
</evidence>
<dbReference type="Gene3D" id="3.40.50.720">
    <property type="entry name" value="NAD(P)-binding Rossmann-like Domain"/>
    <property type="match status" value="1"/>
</dbReference>
<dbReference type="GO" id="GO:0004792">
    <property type="term" value="F:thiosulfate-cyanide sulfurtransferase activity"/>
    <property type="evidence" value="ECO:0007669"/>
    <property type="project" value="TreeGrafter"/>
</dbReference>
<name>A0A1I0P2A3_9BACT</name>
<dbReference type="AlphaFoldDB" id="A0A1I0P2A3"/>
<feature type="domain" description="THIF-type NAD/FAD binding fold" evidence="13">
    <location>
        <begin position="11"/>
        <end position="243"/>
    </location>
</feature>
<dbReference type="EMBL" id="FOIQ01000003">
    <property type="protein sequence ID" value="SEW08481.1"/>
    <property type="molecule type" value="Genomic_DNA"/>
</dbReference>
<gene>
    <name evidence="14" type="ORF">SAMN04487850_1549</name>
</gene>
<evidence type="ECO:0000256" key="8">
    <source>
        <dbReference type="ARBA" id="ARBA00066884"/>
    </source>
</evidence>
<organism evidence="14 15">
    <name type="scientific">Prevotella aff. ruminicola Tc2-24</name>
    <dbReference type="NCBI Taxonomy" id="81582"/>
    <lineage>
        <taxon>Bacteria</taxon>
        <taxon>Pseudomonadati</taxon>
        <taxon>Bacteroidota</taxon>
        <taxon>Bacteroidia</taxon>
        <taxon>Bacteroidales</taxon>
        <taxon>Prevotellaceae</taxon>
        <taxon>Prevotella</taxon>
    </lineage>
</organism>
<evidence type="ECO:0000256" key="11">
    <source>
        <dbReference type="ARBA" id="ARBA00075328"/>
    </source>
</evidence>
<dbReference type="GO" id="GO:0061605">
    <property type="term" value="F:molybdopterin-synthase adenylyltransferase activity"/>
    <property type="evidence" value="ECO:0007669"/>
    <property type="project" value="UniProtKB-EC"/>
</dbReference>
<evidence type="ECO:0000259" key="13">
    <source>
        <dbReference type="Pfam" id="PF00899"/>
    </source>
</evidence>
<accession>A0A1I0P2A3</accession>
<keyword evidence="2 14" id="KW-0808">Transferase</keyword>
<keyword evidence="3" id="KW-0547">Nucleotide-binding</keyword>
<dbReference type="PANTHER" id="PTHR10953:SF102">
    <property type="entry name" value="ADENYLYLTRANSFERASE AND SULFURTRANSFERASE MOCS3"/>
    <property type="match status" value="1"/>
</dbReference>
<evidence type="ECO:0000256" key="10">
    <source>
        <dbReference type="ARBA" id="ARBA00075110"/>
    </source>
</evidence>
<dbReference type="CDD" id="cd00757">
    <property type="entry name" value="ThiF_MoeB_HesA_family"/>
    <property type="match status" value="1"/>
</dbReference>
<keyword evidence="4" id="KW-0067">ATP-binding</keyword>
<dbReference type="Proteomes" id="UP000199373">
    <property type="component" value="Unassembled WGS sequence"/>
</dbReference>
<dbReference type="SUPFAM" id="SSF69572">
    <property type="entry name" value="Activating enzymes of the ubiquitin-like proteins"/>
    <property type="match status" value="1"/>
</dbReference>
<evidence type="ECO:0000313" key="14">
    <source>
        <dbReference type="EMBL" id="SEW08481.1"/>
    </source>
</evidence>
<dbReference type="PANTHER" id="PTHR10953">
    <property type="entry name" value="UBIQUITIN-ACTIVATING ENZYME E1"/>
    <property type="match status" value="1"/>
</dbReference>
<dbReference type="InterPro" id="IPR000594">
    <property type="entry name" value="ThiF_NAD_FAD-bd"/>
</dbReference>